<evidence type="ECO:0000313" key="4">
    <source>
        <dbReference type="EMBL" id="MFD0687609.1"/>
    </source>
</evidence>
<dbReference type="Proteomes" id="UP001597063">
    <property type="component" value="Unassembled WGS sequence"/>
</dbReference>
<dbReference type="SUPFAM" id="SSF56529">
    <property type="entry name" value="FAH"/>
    <property type="match status" value="1"/>
</dbReference>
<evidence type="ECO:0000313" key="5">
    <source>
        <dbReference type="Proteomes" id="UP001597063"/>
    </source>
</evidence>
<proteinExistence type="inferred from homology"/>
<keyword evidence="5" id="KW-1185">Reference proteome</keyword>
<keyword evidence="2" id="KW-0479">Metal-binding</keyword>
<dbReference type="InterPro" id="IPR036663">
    <property type="entry name" value="Fumarylacetoacetase_C_sf"/>
</dbReference>
<accession>A0ABW2XMS5</accession>
<comment type="similarity">
    <text evidence="1">Belongs to the FAH family.</text>
</comment>
<sequence>MKIAAIDGRAVLVLGDRVADIATASDGRFGPDPMSVYADWGAFTAFAATLTTGTAPLDRATLTCPVPSPSQVFAIGLNYRGHAEESGMPIPEVPATFTKFPGSLAGPFDPIEIVNETVDWEVELVAVIGRTADRVPEADGWDHVAGLTVGQDISDRTLQFAAGGQFSLGKSRRGYGPLGPWVVTPDELPDRDNLTLGCSVDGDTMQQSRTDDLIFSVPRLVAELSAVCPLRPGDLIFTGTPAGVGIVRQPARFLQPGSTLVSWVEGIGEITNTCIGVS</sequence>
<evidence type="ECO:0000259" key="3">
    <source>
        <dbReference type="Pfam" id="PF01557"/>
    </source>
</evidence>
<dbReference type="PANTHER" id="PTHR42796">
    <property type="entry name" value="FUMARYLACETOACETATE HYDROLASE DOMAIN-CONTAINING PROTEIN 2A-RELATED"/>
    <property type="match status" value="1"/>
</dbReference>
<dbReference type="PANTHER" id="PTHR42796:SF4">
    <property type="entry name" value="FUMARYLACETOACETATE HYDROLASE DOMAIN-CONTAINING PROTEIN 2A"/>
    <property type="match status" value="1"/>
</dbReference>
<name>A0ABW2XMS5_9ACTN</name>
<keyword evidence="4" id="KW-0378">Hydrolase</keyword>
<dbReference type="Pfam" id="PF01557">
    <property type="entry name" value="FAA_hydrolase"/>
    <property type="match status" value="1"/>
</dbReference>
<dbReference type="GO" id="GO:0016787">
    <property type="term" value="F:hydrolase activity"/>
    <property type="evidence" value="ECO:0007669"/>
    <property type="project" value="UniProtKB-KW"/>
</dbReference>
<feature type="domain" description="Fumarylacetoacetase-like C-terminal" evidence="3">
    <location>
        <begin position="72"/>
        <end position="273"/>
    </location>
</feature>
<dbReference type="Gene3D" id="3.90.850.10">
    <property type="entry name" value="Fumarylacetoacetase-like, C-terminal domain"/>
    <property type="match status" value="1"/>
</dbReference>
<organism evidence="4 5">
    <name type="scientific">Actinomadura fibrosa</name>
    <dbReference type="NCBI Taxonomy" id="111802"/>
    <lineage>
        <taxon>Bacteria</taxon>
        <taxon>Bacillati</taxon>
        <taxon>Actinomycetota</taxon>
        <taxon>Actinomycetes</taxon>
        <taxon>Streptosporangiales</taxon>
        <taxon>Thermomonosporaceae</taxon>
        <taxon>Actinomadura</taxon>
    </lineage>
</organism>
<dbReference type="EMBL" id="JBHTGP010000013">
    <property type="protein sequence ID" value="MFD0687609.1"/>
    <property type="molecule type" value="Genomic_DNA"/>
</dbReference>
<evidence type="ECO:0000256" key="1">
    <source>
        <dbReference type="ARBA" id="ARBA00010211"/>
    </source>
</evidence>
<dbReference type="RefSeq" id="WP_131756870.1">
    <property type="nucleotide sequence ID" value="NZ_CAACUY010000022.1"/>
</dbReference>
<gene>
    <name evidence="4" type="ORF">ACFQZM_24155</name>
</gene>
<reference evidence="5" key="1">
    <citation type="journal article" date="2019" name="Int. J. Syst. Evol. Microbiol.">
        <title>The Global Catalogue of Microorganisms (GCM) 10K type strain sequencing project: providing services to taxonomists for standard genome sequencing and annotation.</title>
        <authorList>
            <consortium name="The Broad Institute Genomics Platform"/>
            <consortium name="The Broad Institute Genome Sequencing Center for Infectious Disease"/>
            <person name="Wu L."/>
            <person name="Ma J."/>
        </authorList>
    </citation>
    <scope>NUCLEOTIDE SEQUENCE [LARGE SCALE GENOMIC DNA]</scope>
    <source>
        <strain evidence="5">JCM 9371</strain>
    </source>
</reference>
<evidence type="ECO:0000256" key="2">
    <source>
        <dbReference type="ARBA" id="ARBA00022723"/>
    </source>
</evidence>
<dbReference type="InterPro" id="IPR051121">
    <property type="entry name" value="FAH"/>
</dbReference>
<dbReference type="InterPro" id="IPR011234">
    <property type="entry name" value="Fumarylacetoacetase-like_C"/>
</dbReference>
<protein>
    <submittedName>
        <fullName evidence="4">Fumarylacetoacetate hydrolase family protein</fullName>
    </submittedName>
</protein>
<comment type="caution">
    <text evidence="4">The sequence shown here is derived from an EMBL/GenBank/DDBJ whole genome shotgun (WGS) entry which is preliminary data.</text>
</comment>